<dbReference type="Proteomes" id="UP000466535">
    <property type="component" value="Unassembled WGS sequence"/>
</dbReference>
<sequence>MSETEYNAEGGVTIRLDADDLNHLLTHGRSTVCKDAGPLEIKIQAEGKVRHQVVLDDREGNTETIVSPDGGEQA</sequence>
<keyword evidence="2" id="KW-1185">Reference proteome</keyword>
<reference evidence="1 2" key="1">
    <citation type="submission" date="2019-12" db="EMBL/GenBank/DDBJ databases">
        <title>Isolation and characterization of three novel carbon monoxide-oxidizing members of Halobacteria from salione crusts and soils.</title>
        <authorList>
            <person name="Myers M.R."/>
            <person name="King G.M."/>
        </authorList>
    </citation>
    <scope>NUCLEOTIDE SEQUENCE [LARGE SCALE GENOMIC DNA]</scope>
    <source>
        <strain evidence="1 2">WSH3</strain>
    </source>
</reference>
<gene>
    <name evidence="1" type="ORF">GRX03_12005</name>
</gene>
<protein>
    <submittedName>
        <fullName evidence="1">Uncharacterized protein</fullName>
    </submittedName>
</protein>
<evidence type="ECO:0000313" key="1">
    <source>
        <dbReference type="EMBL" id="MXR52323.1"/>
    </source>
</evidence>
<name>A0A6B0T9S8_9EURY</name>
<organism evidence="1 2">
    <name type="scientific">Halovenus carboxidivorans</name>
    <dbReference type="NCBI Taxonomy" id="2692199"/>
    <lineage>
        <taxon>Archaea</taxon>
        <taxon>Methanobacteriati</taxon>
        <taxon>Methanobacteriota</taxon>
        <taxon>Stenosarchaea group</taxon>
        <taxon>Halobacteria</taxon>
        <taxon>Halobacteriales</taxon>
        <taxon>Haloarculaceae</taxon>
        <taxon>Halovenus</taxon>
    </lineage>
</organism>
<evidence type="ECO:0000313" key="2">
    <source>
        <dbReference type="Proteomes" id="UP000466535"/>
    </source>
</evidence>
<comment type="caution">
    <text evidence="1">The sequence shown here is derived from an EMBL/GenBank/DDBJ whole genome shotgun (WGS) entry which is preliminary data.</text>
</comment>
<dbReference type="EMBL" id="WUUT01000004">
    <property type="protein sequence ID" value="MXR52323.1"/>
    <property type="molecule type" value="Genomic_DNA"/>
</dbReference>
<accession>A0A6B0T9S8</accession>
<dbReference type="RefSeq" id="WP_159764443.1">
    <property type="nucleotide sequence ID" value="NZ_WUUT01000004.1"/>
</dbReference>
<proteinExistence type="predicted"/>
<dbReference type="AlphaFoldDB" id="A0A6B0T9S8"/>